<dbReference type="Proteomes" id="UP000690515">
    <property type="component" value="Unassembled WGS sequence"/>
</dbReference>
<proteinExistence type="inferred from homology"/>
<evidence type="ECO:0000313" key="1">
    <source>
        <dbReference type="EMBL" id="MBU2710972.1"/>
    </source>
</evidence>
<protein>
    <submittedName>
        <fullName evidence="1">DUF99 family protein</fullName>
    </submittedName>
</protein>
<keyword evidence="2" id="KW-1185">Reference proteome</keyword>
<dbReference type="HAMAP" id="MF_00582">
    <property type="entry name" value="UPF0215"/>
    <property type="match status" value="1"/>
</dbReference>
<reference evidence="1 2" key="1">
    <citation type="submission" date="2021-04" db="EMBL/GenBank/DDBJ databases">
        <authorList>
            <person name="Pira H."/>
            <person name="Risdian C."/>
            <person name="Wink J."/>
        </authorList>
    </citation>
    <scope>NUCLEOTIDE SEQUENCE [LARGE SCALE GENOMIC DNA]</scope>
    <source>
        <strain evidence="1 2">WH53</strain>
    </source>
</reference>
<accession>A0ABS5ZA85</accession>
<dbReference type="PANTHER" id="PTHR39518:SF2">
    <property type="entry name" value="UPF0215 PROTEIN MJ1150"/>
    <property type="match status" value="1"/>
</dbReference>
<comment type="caution">
    <text evidence="1">The sequence shown here is derived from an EMBL/GenBank/DDBJ whole genome shotgun (WGS) entry which is preliminary data.</text>
</comment>
<dbReference type="InterPro" id="IPR002802">
    <property type="entry name" value="Endo_dU"/>
</dbReference>
<sequence>MKTLEALLQYNKSIRAIGYYDTPFNHNQDNKVNISGIVCLNTRFEGMLWSEVTLNGMDATEILAEQLVNSPFYPHVNVILFDGISMAGLNIIDLPLLTKWLARPCISVMRELPNMRAIQTALTHLSDTHQRFATMCKAGNIHKSGDFYFHVQGTSPGIAAATLHRLSEQGNIPEVLRLAQLIGSAVKTGHSSTTKHLQQMPYTTALLPSFADDRLEKH</sequence>
<dbReference type="Gene3D" id="3.30.2170.10">
    <property type="entry name" value="archaeoglobus fulgidus dsm 4304 superfamily"/>
    <property type="match status" value="1"/>
</dbReference>
<dbReference type="PANTHER" id="PTHR39518">
    <property type="entry name" value="UPF0215 PROTEIN MJ1150"/>
    <property type="match status" value="1"/>
</dbReference>
<dbReference type="PIRSF" id="PIRSF006380">
    <property type="entry name" value="UCP006380"/>
    <property type="match status" value="1"/>
</dbReference>
<dbReference type="EMBL" id="JAGSOY010000013">
    <property type="protein sequence ID" value="MBU2710972.1"/>
    <property type="molecule type" value="Genomic_DNA"/>
</dbReference>
<gene>
    <name evidence="1" type="ORF">KCG35_07855</name>
</gene>
<name>A0ABS5ZA85_9GAMM</name>
<dbReference type="Pfam" id="PF01949">
    <property type="entry name" value="Endo_dU"/>
    <property type="match status" value="1"/>
</dbReference>
<organism evidence="1 2">
    <name type="scientific">Zooshikella harenae</name>
    <dbReference type="NCBI Taxonomy" id="2827238"/>
    <lineage>
        <taxon>Bacteria</taxon>
        <taxon>Pseudomonadati</taxon>
        <taxon>Pseudomonadota</taxon>
        <taxon>Gammaproteobacteria</taxon>
        <taxon>Oceanospirillales</taxon>
        <taxon>Zooshikellaceae</taxon>
        <taxon>Zooshikella</taxon>
    </lineage>
</organism>
<dbReference type="RefSeq" id="WP_215819136.1">
    <property type="nucleotide sequence ID" value="NZ_JAGSOY010000013.1"/>
</dbReference>
<evidence type="ECO:0000313" key="2">
    <source>
        <dbReference type="Proteomes" id="UP000690515"/>
    </source>
</evidence>